<dbReference type="RefSeq" id="WP_310773629.1">
    <property type="nucleotide sequence ID" value="NZ_CP134050.1"/>
</dbReference>
<proteinExistence type="predicted"/>
<evidence type="ECO:0000313" key="5">
    <source>
        <dbReference type="EMBL" id="WNC17478.1"/>
    </source>
</evidence>
<evidence type="ECO:0000256" key="1">
    <source>
        <dbReference type="ARBA" id="ARBA00034221"/>
    </source>
</evidence>
<evidence type="ECO:0000313" key="6">
    <source>
        <dbReference type="Proteomes" id="UP001256827"/>
    </source>
</evidence>
<evidence type="ECO:0000256" key="3">
    <source>
        <dbReference type="ARBA" id="ARBA00048505"/>
    </source>
</evidence>
<protein>
    <submittedName>
        <fullName evidence="5">MBL fold metallo-hydrolase</fullName>
    </submittedName>
</protein>
<dbReference type="PANTHER" id="PTHR23131:SF4">
    <property type="entry name" value="METALLO-BETA-LACTAMASE SUPERFAMILY POTEIN"/>
    <property type="match status" value="1"/>
</dbReference>
<dbReference type="EMBL" id="CP134050">
    <property type="protein sequence ID" value="WNC17478.1"/>
    <property type="molecule type" value="Genomic_DNA"/>
</dbReference>
<reference evidence="5 6" key="1">
    <citation type="submission" date="2023-09" db="EMBL/GenBank/DDBJ databases">
        <title>Complete Genome and Methylome dissection of Bacillus brevis NEB573 original source of BbsI restriction endonuclease.</title>
        <authorList>
            <person name="Fomenkov A."/>
            <person name="Roberts R.D."/>
        </authorList>
    </citation>
    <scope>NUCLEOTIDE SEQUENCE [LARGE SCALE GENOMIC DNA]</scope>
    <source>
        <strain evidence="5 6">NEB573</strain>
    </source>
</reference>
<dbReference type="InterPro" id="IPR001279">
    <property type="entry name" value="Metallo-B-lactamas"/>
</dbReference>
<keyword evidence="6" id="KW-1185">Reference proteome</keyword>
<dbReference type="SMART" id="SM00849">
    <property type="entry name" value="Lactamase_B"/>
    <property type="match status" value="1"/>
</dbReference>
<comment type="catalytic activity">
    <reaction evidence="3">
        <text>3',5'-cyclic UMP + H2O = UMP + H(+)</text>
        <dbReference type="Rhea" id="RHEA:70575"/>
        <dbReference type="ChEBI" id="CHEBI:15377"/>
        <dbReference type="ChEBI" id="CHEBI:15378"/>
        <dbReference type="ChEBI" id="CHEBI:57865"/>
        <dbReference type="ChEBI" id="CHEBI:184387"/>
    </reaction>
    <physiologicalReaction direction="left-to-right" evidence="3">
        <dbReference type="Rhea" id="RHEA:70576"/>
    </physiologicalReaction>
</comment>
<comment type="catalytic activity">
    <reaction evidence="1">
        <text>3',5'-cyclic CMP + H2O = CMP + H(+)</text>
        <dbReference type="Rhea" id="RHEA:72675"/>
        <dbReference type="ChEBI" id="CHEBI:15377"/>
        <dbReference type="ChEBI" id="CHEBI:15378"/>
        <dbReference type="ChEBI" id="CHEBI:58003"/>
        <dbReference type="ChEBI" id="CHEBI:60377"/>
    </reaction>
    <physiologicalReaction direction="left-to-right" evidence="1">
        <dbReference type="Rhea" id="RHEA:72676"/>
    </physiologicalReaction>
</comment>
<evidence type="ECO:0000259" key="4">
    <source>
        <dbReference type="SMART" id="SM00849"/>
    </source>
</evidence>
<dbReference type="Gene3D" id="3.60.15.10">
    <property type="entry name" value="Ribonuclease Z/Hydroxyacylglutathione hydrolase-like"/>
    <property type="match status" value="1"/>
</dbReference>
<dbReference type="Proteomes" id="UP001256827">
    <property type="component" value="Chromosome"/>
</dbReference>
<dbReference type="InterPro" id="IPR036866">
    <property type="entry name" value="RibonucZ/Hydroxyglut_hydro"/>
</dbReference>
<dbReference type="SUPFAM" id="SSF56281">
    <property type="entry name" value="Metallo-hydrolase/oxidoreductase"/>
    <property type="match status" value="1"/>
</dbReference>
<evidence type="ECO:0000256" key="2">
    <source>
        <dbReference type="ARBA" id="ARBA00034301"/>
    </source>
</evidence>
<feature type="domain" description="Metallo-beta-lactamase" evidence="4">
    <location>
        <begin position="22"/>
        <end position="229"/>
    </location>
</feature>
<organism evidence="5 6">
    <name type="scientific">Brevibacillus brevis</name>
    <name type="common">Bacillus brevis</name>
    <dbReference type="NCBI Taxonomy" id="1393"/>
    <lineage>
        <taxon>Bacteria</taxon>
        <taxon>Bacillati</taxon>
        <taxon>Bacillota</taxon>
        <taxon>Bacilli</taxon>
        <taxon>Bacillales</taxon>
        <taxon>Paenibacillaceae</taxon>
        <taxon>Brevibacillus</taxon>
    </lineage>
</organism>
<comment type="function">
    <text evidence="2">Counteracts the endogenous Pycsar antiviral defense system. Phosphodiesterase that enables metal-dependent hydrolysis of host cyclic nucleotide Pycsar defense signals such as cCMP and cUMP.</text>
</comment>
<gene>
    <name evidence="5" type="ORF">RGB73_14585</name>
</gene>
<sequence>MLVQVAEGIYQLSVEFPFGMRQMNSYIFKGEKGLTIVDTGSYSEQSIEIWKRALPAETKVEKIVLTHSHTDHIGLARWLREQFQAPVLISRLGFDEMQKYHRKLQNYTGSDTALYPFFARHGGPFVQEKAMLEQVDADYFEPDELLENGQEVELGDYVFQSLWTPGHSPDHFCFYNRSSRILLAGDHVLNEISPLIPIWSEEEGNPLRDYLESLEKVAELPVDVALPGHGSLIYDLQTRIAELRAGHEQRMQQILEGISRHGNTAGEVSQAVYRFDNMSFRHLAEFLMTLTRMLYLESEGKLRAEQREGKIVFRLVG</sequence>
<dbReference type="InterPro" id="IPR050662">
    <property type="entry name" value="Sec-metab_biosynth-thioest"/>
</dbReference>
<dbReference type="CDD" id="cd07725">
    <property type="entry name" value="TTHA1429-like_MBL-fold"/>
    <property type="match status" value="1"/>
</dbReference>
<name>A0ABY9TC19_BREBE</name>
<dbReference type="Pfam" id="PF00753">
    <property type="entry name" value="Lactamase_B"/>
    <property type="match status" value="1"/>
</dbReference>
<dbReference type="PANTHER" id="PTHR23131">
    <property type="entry name" value="ENDORIBONUCLEASE LACTB2"/>
    <property type="match status" value="1"/>
</dbReference>
<accession>A0ABY9TC19</accession>